<evidence type="ECO:0000259" key="3">
    <source>
        <dbReference type="Pfam" id="PF13828"/>
    </source>
</evidence>
<name>A0A934RDR4_9BACT</name>
<comment type="caution">
    <text evidence="4">The sequence shown here is derived from an EMBL/GenBank/DDBJ whole genome shotgun (WGS) entry which is preliminary data.</text>
</comment>
<feature type="region of interest" description="Disordered" evidence="1">
    <location>
        <begin position="1"/>
        <end position="23"/>
    </location>
</feature>
<feature type="transmembrane region" description="Helical" evidence="2">
    <location>
        <begin position="40"/>
        <end position="68"/>
    </location>
</feature>
<evidence type="ECO:0000313" key="5">
    <source>
        <dbReference type="Proteomes" id="UP000658278"/>
    </source>
</evidence>
<keyword evidence="2" id="KW-1133">Transmembrane helix</keyword>
<proteinExistence type="predicted"/>
<dbReference type="RefSeq" id="WP_200283120.1">
    <property type="nucleotide sequence ID" value="NZ_JAENII010000019.1"/>
</dbReference>
<dbReference type="Pfam" id="PF13828">
    <property type="entry name" value="DUF4190"/>
    <property type="match status" value="1"/>
</dbReference>
<organism evidence="4 5">
    <name type="scientific">Haloferula rosea</name>
    <dbReference type="NCBI Taxonomy" id="490093"/>
    <lineage>
        <taxon>Bacteria</taxon>
        <taxon>Pseudomonadati</taxon>
        <taxon>Verrucomicrobiota</taxon>
        <taxon>Verrucomicrobiia</taxon>
        <taxon>Verrucomicrobiales</taxon>
        <taxon>Verrucomicrobiaceae</taxon>
        <taxon>Haloferula</taxon>
    </lineage>
</organism>
<keyword evidence="5" id="KW-1185">Reference proteome</keyword>
<dbReference type="AlphaFoldDB" id="A0A934RDR4"/>
<protein>
    <submittedName>
        <fullName evidence="4">DUF4190 domain-containing protein</fullName>
    </submittedName>
</protein>
<evidence type="ECO:0000256" key="2">
    <source>
        <dbReference type="SAM" id="Phobius"/>
    </source>
</evidence>
<feature type="transmembrane region" description="Helical" evidence="2">
    <location>
        <begin position="88"/>
        <end position="110"/>
    </location>
</feature>
<dbReference type="InterPro" id="IPR025241">
    <property type="entry name" value="DUF4190"/>
</dbReference>
<feature type="domain" description="DUF4190" evidence="3">
    <location>
        <begin position="40"/>
        <end position="103"/>
    </location>
</feature>
<evidence type="ECO:0000256" key="1">
    <source>
        <dbReference type="SAM" id="MobiDB-lite"/>
    </source>
</evidence>
<keyword evidence="2" id="KW-0812">Transmembrane</keyword>
<evidence type="ECO:0000313" key="4">
    <source>
        <dbReference type="EMBL" id="MBK1828878.1"/>
    </source>
</evidence>
<gene>
    <name evidence="4" type="ORF">JIN81_17720</name>
</gene>
<dbReference type="Proteomes" id="UP000658278">
    <property type="component" value="Unassembled WGS sequence"/>
</dbReference>
<sequence length="112" mass="11660">MSEEPYSRPAAPPPMPPAGGQRLGDQAGMRLLLPVGNSGWAIASGYLGLVSVLILPAPFAMVTGILALREIKRSKQTGRRKHGTGRAIFGLVMGGLCSLIGLLLLGQALIKS</sequence>
<reference evidence="4" key="1">
    <citation type="submission" date="2021-01" db="EMBL/GenBank/DDBJ databases">
        <title>Modified the classification status of verrucomicrobia.</title>
        <authorList>
            <person name="Feng X."/>
        </authorList>
    </citation>
    <scope>NUCLEOTIDE SEQUENCE</scope>
    <source>
        <strain evidence="4">KCTC 22201</strain>
    </source>
</reference>
<keyword evidence="2" id="KW-0472">Membrane</keyword>
<accession>A0A934RDR4</accession>
<dbReference type="EMBL" id="JAENII010000019">
    <property type="protein sequence ID" value="MBK1828878.1"/>
    <property type="molecule type" value="Genomic_DNA"/>
</dbReference>